<dbReference type="RefSeq" id="WP_016444548.1">
    <property type="nucleotide sequence ID" value="NZ_KE150266.1"/>
</dbReference>
<gene>
    <name evidence="1" type="ORF">HMPREF9238_01210</name>
</gene>
<accession>A0A9W5RFG5</accession>
<evidence type="ECO:0000313" key="2">
    <source>
        <dbReference type="Proteomes" id="UP000014387"/>
    </source>
</evidence>
<name>A0A9W5RFG5_9ACTO</name>
<comment type="caution">
    <text evidence="1">The sequence shown here is derived from an EMBL/GenBank/DDBJ whole genome shotgun (WGS) entry which is preliminary data.</text>
</comment>
<reference evidence="1 2" key="1">
    <citation type="submission" date="2013-05" db="EMBL/GenBank/DDBJ databases">
        <title>The Genome Sequence of Actinomyces europaeus ACS-120-V-COL10B.</title>
        <authorList>
            <consortium name="The Broad Institute Genomics Platform"/>
            <person name="Earl A."/>
            <person name="Ward D."/>
            <person name="Feldgarden M."/>
            <person name="Gevers D."/>
            <person name="Saerens B."/>
            <person name="Vaneechoutte M."/>
            <person name="Walker B."/>
            <person name="Young S."/>
            <person name="Zeng Q."/>
            <person name="Gargeya S."/>
            <person name="Fitzgerald M."/>
            <person name="Haas B."/>
            <person name="Abouelleil A."/>
            <person name="Allen A.W."/>
            <person name="Alvarado L."/>
            <person name="Arachchi H.M."/>
            <person name="Berlin A.M."/>
            <person name="Chapman S.B."/>
            <person name="Gainer-Dewar J."/>
            <person name="Goldberg J."/>
            <person name="Griggs A."/>
            <person name="Gujja S."/>
            <person name="Hansen M."/>
            <person name="Howarth C."/>
            <person name="Imamovic A."/>
            <person name="Ireland A."/>
            <person name="Larimer J."/>
            <person name="McCowan C."/>
            <person name="Murphy C."/>
            <person name="Pearson M."/>
            <person name="Poon T.W."/>
            <person name="Priest M."/>
            <person name="Roberts A."/>
            <person name="Saif S."/>
            <person name="Shea T."/>
            <person name="Sisk P."/>
            <person name="Sykes S."/>
            <person name="Wortman J."/>
            <person name="Nusbaum C."/>
            <person name="Birren B."/>
        </authorList>
    </citation>
    <scope>NUCLEOTIDE SEQUENCE [LARGE SCALE GENOMIC DNA]</scope>
    <source>
        <strain evidence="1 2">ACS-120-V-Col10b</strain>
    </source>
</reference>
<dbReference type="EMBL" id="AGWN01000001">
    <property type="protein sequence ID" value="EPD31437.1"/>
    <property type="molecule type" value="Genomic_DNA"/>
</dbReference>
<protein>
    <submittedName>
        <fullName evidence="1">Uncharacterized protein</fullName>
    </submittedName>
</protein>
<organism evidence="1 2">
    <name type="scientific">Gleimia europaea ACS-120-V-Col10b</name>
    <dbReference type="NCBI Taxonomy" id="883069"/>
    <lineage>
        <taxon>Bacteria</taxon>
        <taxon>Bacillati</taxon>
        <taxon>Actinomycetota</taxon>
        <taxon>Actinomycetes</taxon>
        <taxon>Actinomycetales</taxon>
        <taxon>Actinomycetaceae</taxon>
        <taxon>Gleimia</taxon>
    </lineage>
</organism>
<evidence type="ECO:0000313" key="1">
    <source>
        <dbReference type="EMBL" id="EPD31437.1"/>
    </source>
</evidence>
<keyword evidence="2" id="KW-1185">Reference proteome</keyword>
<sequence length="66" mass="7320">MMMSEYKLANGTTNRSDFIRKAVAASLKGEAEFPEPSDLVLRRLTAHMSESPDETIGGLLYSVTER</sequence>
<dbReference type="Proteomes" id="UP000014387">
    <property type="component" value="Unassembled WGS sequence"/>
</dbReference>
<dbReference type="AlphaFoldDB" id="A0A9W5RFG5"/>
<proteinExistence type="predicted"/>